<protein>
    <submittedName>
        <fullName evidence="1">9349_t:CDS:1</fullName>
    </submittedName>
</protein>
<evidence type="ECO:0000313" key="1">
    <source>
        <dbReference type="EMBL" id="CAG8728179.1"/>
    </source>
</evidence>
<evidence type="ECO:0000313" key="2">
    <source>
        <dbReference type="Proteomes" id="UP000789366"/>
    </source>
</evidence>
<comment type="caution">
    <text evidence="1">The sequence shown here is derived from an EMBL/GenBank/DDBJ whole genome shotgun (WGS) entry which is preliminary data.</text>
</comment>
<organism evidence="1 2">
    <name type="scientific">Cetraspora pellucida</name>
    <dbReference type="NCBI Taxonomy" id="1433469"/>
    <lineage>
        <taxon>Eukaryota</taxon>
        <taxon>Fungi</taxon>
        <taxon>Fungi incertae sedis</taxon>
        <taxon>Mucoromycota</taxon>
        <taxon>Glomeromycotina</taxon>
        <taxon>Glomeromycetes</taxon>
        <taxon>Diversisporales</taxon>
        <taxon>Gigasporaceae</taxon>
        <taxon>Cetraspora</taxon>
    </lineage>
</organism>
<name>A0ACA9PXN3_9GLOM</name>
<accession>A0ACA9PXN3</accession>
<dbReference type="EMBL" id="CAJVPW010032171">
    <property type="protein sequence ID" value="CAG8728179.1"/>
    <property type="molecule type" value="Genomic_DNA"/>
</dbReference>
<dbReference type="Proteomes" id="UP000789366">
    <property type="component" value="Unassembled WGS sequence"/>
</dbReference>
<feature type="non-terminal residue" evidence="1">
    <location>
        <position position="1"/>
    </location>
</feature>
<keyword evidence="2" id="KW-1185">Reference proteome</keyword>
<reference evidence="1" key="1">
    <citation type="submission" date="2021-06" db="EMBL/GenBank/DDBJ databases">
        <authorList>
            <person name="Kallberg Y."/>
            <person name="Tangrot J."/>
            <person name="Rosling A."/>
        </authorList>
    </citation>
    <scope>NUCLEOTIDE SEQUENCE</scope>
    <source>
        <strain evidence="1">28 12/20/2015</strain>
    </source>
</reference>
<proteinExistence type="predicted"/>
<gene>
    <name evidence="1" type="ORF">SPELUC_LOCUS12909</name>
</gene>
<sequence>LEPTYHAFDFAFQNVNSDTLISTFSISSKGSIRPKKITIEGLQLCDGSIWKQGLINDYIQYLGWGASVENKEARIYVYNTRTNEPYYKAYFITSGKLVTPVSRDGCQSTKGW</sequence>
<feature type="non-terminal residue" evidence="1">
    <location>
        <position position="112"/>
    </location>
</feature>